<protein>
    <submittedName>
        <fullName evidence="12">Energy transducer TonB</fullName>
    </submittedName>
</protein>
<evidence type="ECO:0000256" key="2">
    <source>
        <dbReference type="ARBA" id="ARBA00006555"/>
    </source>
</evidence>
<keyword evidence="7" id="KW-0653">Protein transport</keyword>
<feature type="domain" description="TonB C-terminal" evidence="11">
    <location>
        <begin position="202"/>
        <end position="296"/>
    </location>
</feature>
<dbReference type="InterPro" id="IPR051045">
    <property type="entry name" value="TonB-dependent_transducer"/>
</dbReference>
<dbReference type="GO" id="GO:0015031">
    <property type="term" value="P:protein transport"/>
    <property type="evidence" value="ECO:0007669"/>
    <property type="project" value="UniProtKB-KW"/>
</dbReference>
<keyword evidence="6 10" id="KW-0812">Transmembrane</keyword>
<organism evidence="12 13">
    <name type="scientific">Chitinophaga lutea</name>
    <dbReference type="NCBI Taxonomy" id="2488634"/>
    <lineage>
        <taxon>Bacteria</taxon>
        <taxon>Pseudomonadati</taxon>
        <taxon>Bacteroidota</taxon>
        <taxon>Chitinophagia</taxon>
        <taxon>Chitinophagales</taxon>
        <taxon>Chitinophagaceae</taxon>
        <taxon>Chitinophaga</taxon>
    </lineage>
</organism>
<evidence type="ECO:0000313" key="13">
    <source>
        <dbReference type="Proteomes" id="UP000278351"/>
    </source>
</evidence>
<dbReference type="EMBL" id="RPDH01000001">
    <property type="protein sequence ID" value="RPE12313.1"/>
    <property type="molecule type" value="Genomic_DNA"/>
</dbReference>
<proteinExistence type="inferred from homology"/>
<dbReference type="Gene3D" id="3.30.1150.10">
    <property type="match status" value="1"/>
</dbReference>
<dbReference type="AlphaFoldDB" id="A0A3N4PU12"/>
<evidence type="ECO:0000256" key="8">
    <source>
        <dbReference type="ARBA" id="ARBA00022989"/>
    </source>
</evidence>
<keyword evidence="9 10" id="KW-0472">Membrane</keyword>
<dbReference type="Pfam" id="PF03544">
    <property type="entry name" value="TonB_C"/>
    <property type="match status" value="1"/>
</dbReference>
<evidence type="ECO:0000256" key="5">
    <source>
        <dbReference type="ARBA" id="ARBA00022519"/>
    </source>
</evidence>
<dbReference type="InterPro" id="IPR037682">
    <property type="entry name" value="TonB_C"/>
</dbReference>
<dbReference type="Proteomes" id="UP000278351">
    <property type="component" value="Unassembled WGS sequence"/>
</dbReference>
<comment type="caution">
    <text evidence="12">The sequence shown here is derived from an EMBL/GenBank/DDBJ whole genome shotgun (WGS) entry which is preliminary data.</text>
</comment>
<evidence type="ECO:0000256" key="6">
    <source>
        <dbReference type="ARBA" id="ARBA00022692"/>
    </source>
</evidence>
<evidence type="ECO:0000256" key="9">
    <source>
        <dbReference type="ARBA" id="ARBA00023136"/>
    </source>
</evidence>
<dbReference type="PANTHER" id="PTHR33446:SF2">
    <property type="entry name" value="PROTEIN TONB"/>
    <property type="match status" value="1"/>
</dbReference>
<keyword evidence="13" id="KW-1185">Reference proteome</keyword>
<evidence type="ECO:0000256" key="7">
    <source>
        <dbReference type="ARBA" id="ARBA00022927"/>
    </source>
</evidence>
<evidence type="ECO:0000256" key="1">
    <source>
        <dbReference type="ARBA" id="ARBA00004383"/>
    </source>
</evidence>
<dbReference type="NCBIfam" id="TIGR01352">
    <property type="entry name" value="tonB_Cterm"/>
    <property type="match status" value="1"/>
</dbReference>
<keyword evidence="3" id="KW-0813">Transport</keyword>
<evidence type="ECO:0000259" key="11">
    <source>
        <dbReference type="PROSITE" id="PS52015"/>
    </source>
</evidence>
<keyword evidence="4" id="KW-1003">Cell membrane</keyword>
<dbReference type="InterPro" id="IPR006260">
    <property type="entry name" value="TonB/TolA_C"/>
</dbReference>
<reference evidence="12 13" key="1">
    <citation type="submission" date="2018-11" db="EMBL/GenBank/DDBJ databases">
        <title>Chitinophaga lutea sp.nov., isolate from arsenic contaminated soil.</title>
        <authorList>
            <person name="Zong Y."/>
        </authorList>
    </citation>
    <scope>NUCLEOTIDE SEQUENCE [LARGE SCALE GENOMIC DNA]</scope>
    <source>
        <strain evidence="12 13">ZY74</strain>
    </source>
</reference>
<comment type="subcellular location">
    <subcellularLocation>
        <location evidence="1">Cell inner membrane</location>
        <topology evidence="1">Single-pass membrane protein</topology>
        <orientation evidence="1">Periplasmic side</orientation>
    </subcellularLocation>
</comment>
<dbReference type="SUPFAM" id="SSF74653">
    <property type="entry name" value="TolA/TonB C-terminal domain"/>
    <property type="match status" value="2"/>
</dbReference>
<evidence type="ECO:0000256" key="10">
    <source>
        <dbReference type="SAM" id="Phobius"/>
    </source>
</evidence>
<accession>A0A3N4PU12</accession>
<dbReference type="GO" id="GO:0031992">
    <property type="term" value="F:energy transducer activity"/>
    <property type="evidence" value="ECO:0007669"/>
    <property type="project" value="TreeGrafter"/>
</dbReference>
<dbReference type="PROSITE" id="PS52015">
    <property type="entry name" value="TONB_CTD"/>
    <property type="match status" value="1"/>
</dbReference>
<name>A0A3N4PU12_9BACT</name>
<evidence type="ECO:0000256" key="4">
    <source>
        <dbReference type="ARBA" id="ARBA00022475"/>
    </source>
</evidence>
<dbReference type="GO" id="GO:0055085">
    <property type="term" value="P:transmembrane transport"/>
    <property type="evidence" value="ECO:0007669"/>
    <property type="project" value="InterPro"/>
</dbReference>
<gene>
    <name evidence="12" type="ORF">EGT74_01785</name>
</gene>
<sequence length="296" mass="32816">MAFLKKPCASSGKCPAGNRASRTARESMCSSHCRCVSKYPRHRCPGNISHVFYIFILKSIIPMKYLLLVMTIALTMPAAAQQYKDPGFPGGTDSLVQFINNNINIPEKGDYTEEGTIAQARLVVDRKGKISFISTVPTGLTDPFSRALVNMIKKMPDWEPGLVKGKKTFTQYVVTGKFYLQPQPGREPLRTFMLDMPPHFPGGDMAAAEFINSKLRYPRQAVEQGVGGQVVISMLISETGELSNFRVISQPIGYGLEEEAMEMIKAMPNWEPAIKNGEKVAVEHTFPVTYTVTNGR</sequence>
<keyword evidence="8 10" id="KW-1133">Transmembrane helix</keyword>
<keyword evidence="5" id="KW-0997">Cell inner membrane</keyword>
<evidence type="ECO:0000256" key="3">
    <source>
        <dbReference type="ARBA" id="ARBA00022448"/>
    </source>
</evidence>
<comment type="similarity">
    <text evidence="2">Belongs to the TonB family.</text>
</comment>
<evidence type="ECO:0000313" key="12">
    <source>
        <dbReference type="EMBL" id="RPE12313.1"/>
    </source>
</evidence>
<dbReference type="GO" id="GO:0098797">
    <property type="term" value="C:plasma membrane protein complex"/>
    <property type="evidence" value="ECO:0007669"/>
    <property type="project" value="TreeGrafter"/>
</dbReference>
<dbReference type="PANTHER" id="PTHR33446">
    <property type="entry name" value="PROTEIN TONB-RELATED"/>
    <property type="match status" value="1"/>
</dbReference>
<feature type="transmembrane region" description="Helical" evidence="10">
    <location>
        <begin position="51"/>
        <end position="74"/>
    </location>
</feature>